<sequence>MNYKRMKMRIWEVIFNVNKLPYQSLLGGDAILNVLEELGAVCALSVIAHIAHTLVKQLYPCLAVQFGGSLLRVTSVLQACAEPKGCADHVSALKGKPWEPRSGKTGLNACA</sequence>
<protein>
    <submittedName>
        <fullName evidence="1">Uncharacterized protein</fullName>
    </submittedName>
</protein>
<organism evidence="1 2">
    <name type="scientific">Dreissena polymorpha</name>
    <name type="common">Zebra mussel</name>
    <name type="synonym">Mytilus polymorpha</name>
    <dbReference type="NCBI Taxonomy" id="45954"/>
    <lineage>
        <taxon>Eukaryota</taxon>
        <taxon>Metazoa</taxon>
        <taxon>Spiralia</taxon>
        <taxon>Lophotrochozoa</taxon>
        <taxon>Mollusca</taxon>
        <taxon>Bivalvia</taxon>
        <taxon>Autobranchia</taxon>
        <taxon>Heteroconchia</taxon>
        <taxon>Euheterodonta</taxon>
        <taxon>Imparidentia</taxon>
        <taxon>Neoheterodontei</taxon>
        <taxon>Myida</taxon>
        <taxon>Dreissenoidea</taxon>
        <taxon>Dreissenidae</taxon>
        <taxon>Dreissena</taxon>
    </lineage>
</organism>
<keyword evidence="2" id="KW-1185">Reference proteome</keyword>
<accession>A0A9D4RE95</accession>
<name>A0A9D4RE95_DREPO</name>
<dbReference type="Proteomes" id="UP000828390">
    <property type="component" value="Unassembled WGS sequence"/>
</dbReference>
<proteinExistence type="predicted"/>
<evidence type="ECO:0000313" key="1">
    <source>
        <dbReference type="EMBL" id="KAH3863145.1"/>
    </source>
</evidence>
<comment type="caution">
    <text evidence="1">The sequence shown here is derived from an EMBL/GenBank/DDBJ whole genome shotgun (WGS) entry which is preliminary data.</text>
</comment>
<dbReference type="EMBL" id="JAIWYP010000002">
    <property type="protein sequence ID" value="KAH3863145.1"/>
    <property type="molecule type" value="Genomic_DNA"/>
</dbReference>
<reference evidence="1" key="1">
    <citation type="journal article" date="2019" name="bioRxiv">
        <title>The Genome of the Zebra Mussel, Dreissena polymorpha: A Resource for Invasive Species Research.</title>
        <authorList>
            <person name="McCartney M.A."/>
            <person name="Auch B."/>
            <person name="Kono T."/>
            <person name="Mallez S."/>
            <person name="Zhang Y."/>
            <person name="Obille A."/>
            <person name="Becker A."/>
            <person name="Abrahante J.E."/>
            <person name="Garbe J."/>
            <person name="Badalamenti J.P."/>
            <person name="Herman A."/>
            <person name="Mangelson H."/>
            <person name="Liachko I."/>
            <person name="Sullivan S."/>
            <person name="Sone E.D."/>
            <person name="Koren S."/>
            <person name="Silverstein K.A.T."/>
            <person name="Beckman K.B."/>
            <person name="Gohl D.M."/>
        </authorList>
    </citation>
    <scope>NUCLEOTIDE SEQUENCE</scope>
    <source>
        <strain evidence="1">Duluth1</strain>
        <tissue evidence="1">Whole animal</tissue>
    </source>
</reference>
<reference evidence="1" key="2">
    <citation type="submission" date="2020-11" db="EMBL/GenBank/DDBJ databases">
        <authorList>
            <person name="McCartney M.A."/>
            <person name="Auch B."/>
            <person name="Kono T."/>
            <person name="Mallez S."/>
            <person name="Becker A."/>
            <person name="Gohl D.M."/>
            <person name="Silverstein K.A.T."/>
            <person name="Koren S."/>
            <person name="Bechman K.B."/>
            <person name="Herman A."/>
            <person name="Abrahante J.E."/>
            <person name="Garbe J."/>
        </authorList>
    </citation>
    <scope>NUCLEOTIDE SEQUENCE</scope>
    <source>
        <strain evidence="1">Duluth1</strain>
        <tissue evidence="1">Whole animal</tissue>
    </source>
</reference>
<gene>
    <name evidence="1" type="ORF">DPMN_026123</name>
</gene>
<evidence type="ECO:0000313" key="2">
    <source>
        <dbReference type="Proteomes" id="UP000828390"/>
    </source>
</evidence>
<dbReference type="AlphaFoldDB" id="A0A9D4RE95"/>